<evidence type="ECO:0000313" key="2">
    <source>
        <dbReference type="EMBL" id="MPM11551.1"/>
    </source>
</evidence>
<name>A0A644X6W5_9ZZZZ</name>
<protein>
    <submittedName>
        <fullName evidence="2">Uncharacterized protein</fullName>
    </submittedName>
</protein>
<feature type="region of interest" description="Disordered" evidence="1">
    <location>
        <begin position="1"/>
        <end position="30"/>
    </location>
</feature>
<dbReference type="EMBL" id="VSSQ01001845">
    <property type="protein sequence ID" value="MPM11551.1"/>
    <property type="molecule type" value="Genomic_DNA"/>
</dbReference>
<feature type="compositionally biased region" description="Basic and acidic residues" evidence="1">
    <location>
        <begin position="76"/>
        <end position="93"/>
    </location>
</feature>
<feature type="compositionally biased region" description="Gly residues" evidence="1">
    <location>
        <begin position="1"/>
        <end position="12"/>
    </location>
</feature>
<feature type="region of interest" description="Disordered" evidence="1">
    <location>
        <begin position="76"/>
        <end position="110"/>
    </location>
</feature>
<gene>
    <name evidence="2" type="ORF">SDC9_57897</name>
</gene>
<evidence type="ECO:0000256" key="1">
    <source>
        <dbReference type="SAM" id="MobiDB-lite"/>
    </source>
</evidence>
<comment type="caution">
    <text evidence="2">The sequence shown here is derived from an EMBL/GenBank/DDBJ whole genome shotgun (WGS) entry which is preliminary data.</text>
</comment>
<proteinExistence type="predicted"/>
<dbReference type="AlphaFoldDB" id="A0A644X6W5"/>
<organism evidence="2">
    <name type="scientific">bioreactor metagenome</name>
    <dbReference type="NCBI Taxonomy" id="1076179"/>
    <lineage>
        <taxon>unclassified sequences</taxon>
        <taxon>metagenomes</taxon>
        <taxon>ecological metagenomes</taxon>
    </lineage>
</organism>
<accession>A0A644X6W5</accession>
<reference evidence="2" key="1">
    <citation type="submission" date="2019-08" db="EMBL/GenBank/DDBJ databases">
        <authorList>
            <person name="Kucharzyk K."/>
            <person name="Murdoch R.W."/>
            <person name="Higgins S."/>
            <person name="Loffler F."/>
        </authorList>
    </citation>
    <scope>NUCLEOTIDE SEQUENCE</scope>
</reference>
<sequence>MVGVARRGGGLKPGVQPSHQRRVGFGVGASGGGGIGEGGKSCDGRYRAHDLAGSHVVCLAYVLSLRGPDARTVGQCDRRGELKLQSARGHERGTGGNDGPGSPREGHGRGRLGSRLAVQAELGGAQVDVSAAALVHVGHGHQRVHALVAFPDLHGHRREHIVEEGSLPGVQIGIHAGYNGGFDGLGGNVFKHLRSPRFPRKWC</sequence>